<evidence type="ECO:0000313" key="2">
    <source>
        <dbReference type="EMBL" id="KAK4041699.1"/>
    </source>
</evidence>
<evidence type="ECO:0000313" key="3">
    <source>
        <dbReference type="Proteomes" id="UP001303115"/>
    </source>
</evidence>
<name>A0AAN6PM99_9PEZI</name>
<dbReference type="AlphaFoldDB" id="A0AAN6PM99"/>
<protein>
    <recommendedName>
        <fullName evidence="1">Aminoglycoside phosphotransferase domain-containing protein</fullName>
    </recommendedName>
</protein>
<evidence type="ECO:0000259" key="1">
    <source>
        <dbReference type="Pfam" id="PF01636"/>
    </source>
</evidence>
<feature type="domain" description="Aminoglycoside phosphotransferase" evidence="1">
    <location>
        <begin position="239"/>
        <end position="427"/>
    </location>
</feature>
<dbReference type="Gene3D" id="3.90.1200.10">
    <property type="match status" value="1"/>
</dbReference>
<dbReference type="PANTHER" id="PTHR21310:SF58">
    <property type="entry name" value="AMINOGLYCOSIDE PHOSPHOTRANSFERASE DOMAIN-CONTAINING PROTEIN"/>
    <property type="match status" value="1"/>
</dbReference>
<dbReference type="Pfam" id="PF01636">
    <property type="entry name" value="APH"/>
    <property type="match status" value="1"/>
</dbReference>
<comment type="caution">
    <text evidence="2">The sequence shown here is derived from an EMBL/GenBank/DDBJ whole genome shotgun (WGS) entry which is preliminary data.</text>
</comment>
<dbReference type="InterPro" id="IPR011009">
    <property type="entry name" value="Kinase-like_dom_sf"/>
</dbReference>
<dbReference type="PANTHER" id="PTHR21310">
    <property type="entry name" value="AMINOGLYCOSIDE PHOSPHOTRANSFERASE-RELATED-RELATED"/>
    <property type="match status" value="1"/>
</dbReference>
<dbReference type="Proteomes" id="UP001303115">
    <property type="component" value="Unassembled WGS sequence"/>
</dbReference>
<dbReference type="SUPFAM" id="SSF56112">
    <property type="entry name" value="Protein kinase-like (PK-like)"/>
    <property type="match status" value="1"/>
</dbReference>
<reference evidence="3" key="1">
    <citation type="journal article" date="2023" name="Mol. Phylogenet. Evol.">
        <title>Genome-scale phylogeny and comparative genomics of the fungal order Sordariales.</title>
        <authorList>
            <person name="Hensen N."/>
            <person name="Bonometti L."/>
            <person name="Westerberg I."/>
            <person name="Brannstrom I.O."/>
            <person name="Guillou S."/>
            <person name="Cros-Aarteil S."/>
            <person name="Calhoun S."/>
            <person name="Haridas S."/>
            <person name="Kuo A."/>
            <person name="Mondo S."/>
            <person name="Pangilinan J."/>
            <person name="Riley R."/>
            <person name="LaButti K."/>
            <person name="Andreopoulos B."/>
            <person name="Lipzen A."/>
            <person name="Chen C."/>
            <person name="Yan M."/>
            <person name="Daum C."/>
            <person name="Ng V."/>
            <person name="Clum A."/>
            <person name="Steindorff A."/>
            <person name="Ohm R.A."/>
            <person name="Martin F."/>
            <person name="Silar P."/>
            <person name="Natvig D.O."/>
            <person name="Lalanne C."/>
            <person name="Gautier V."/>
            <person name="Ament-Velasquez S.L."/>
            <person name="Kruys A."/>
            <person name="Hutchinson M.I."/>
            <person name="Powell A.J."/>
            <person name="Barry K."/>
            <person name="Miller A.N."/>
            <person name="Grigoriev I.V."/>
            <person name="Debuchy R."/>
            <person name="Gladieux P."/>
            <person name="Hiltunen Thoren M."/>
            <person name="Johannesson H."/>
        </authorList>
    </citation>
    <scope>NUCLEOTIDE SEQUENCE [LARGE SCALE GENOMIC DNA]</scope>
    <source>
        <strain evidence="3">CBS 284.82</strain>
    </source>
</reference>
<organism evidence="2 3">
    <name type="scientific">Parachaetomium inaequale</name>
    <dbReference type="NCBI Taxonomy" id="2588326"/>
    <lineage>
        <taxon>Eukaryota</taxon>
        <taxon>Fungi</taxon>
        <taxon>Dikarya</taxon>
        <taxon>Ascomycota</taxon>
        <taxon>Pezizomycotina</taxon>
        <taxon>Sordariomycetes</taxon>
        <taxon>Sordariomycetidae</taxon>
        <taxon>Sordariales</taxon>
        <taxon>Chaetomiaceae</taxon>
        <taxon>Parachaetomium</taxon>
    </lineage>
</organism>
<dbReference type="InterPro" id="IPR051678">
    <property type="entry name" value="AGP_Transferase"/>
</dbReference>
<gene>
    <name evidence="2" type="ORF">C8A01DRAFT_45237</name>
</gene>
<keyword evidence="3" id="KW-1185">Reference proteome</keyword>
<dbReference type="CDD" id="cd05120">
    <property type="entry name" value="APH_ChoK_like"/>
    <property type="match status" value="1"/>
</dbReference>
<dbReference type="InterPro" id="IPR002575">
    <property type="entry name" value="Aminoglycoside_PTrfase"/>
</dbReference>
<sequence>MATSSTVDLALTTIRDADLPHPGTDLLECFINEAADREQAAAYLLKSSSGLAAFLADWVVLISAFTSENVDRVCDRAVVRDIKKRDGAKCCISGSGGSLLDPLIVVRIFPETPKQLSPPLREMLGACLPPYLRDFALTAQTGDSPQNLWLVRKSAAAAFSQGYFQLRFKGTKDYIVTVHRTGCGPAPPPIIDECRNSGKGFFTDHSGSGIAYLYGPSCSLLVQRLPFGLYLKKKAHGGPENEHRALELVRQHTPITVPRPLDLVSDGSTSYLLTSALSGCHIGLVIDTMSDEEIADFIRDLRRWLTQMRSIPKTVAPAFEITSAVGKGCFDYRITAGTEYDWDRGDFFGPFKNEDDFIDILRCGALPDVVHRGGHEVAFTHGDLNMRNIMVTDRKLSGIVDWENSGWYPEYWDYTKAHFVTRHHRRWKKIVDKVFAELGDYRGELATEKELWEYCF</sequence>
<dbReference type="EMBL" id="MU854353">
    <property type="protein sequence ID" value="KAK4041699.1"/>
    <property type="molecule type" value="Genomic_DNA"/>
</dbReference>
<accession>A0AAN6PM99</accession>
<proteinExistence type="predicted"/>